<dbReference type="Proteomes" id="UP000005239">
    <property type="component" value="Unassembled WGS sequence"/>
</dbReference>
<gene>
    <name evidence="1" type="primary">WBGene00281548</name>
</gene>
<dbReference type="PANTHER" id="PTHR23021">
    <property type="entry name" value="SERPENTINE RECEPTOR, CLASS T"/>
    <property type="match status" value="1"/>
</dbReference>
<dbReference type="EnsemblMetazoa" id="PPA43179.1">
    <property type="protein sequence ID" value="PPA43179.1"/>
    <property type="gene ID" value="WBGene00281548"/>
</dbReference>
<evidence type="ECO:0000313" key="2">
    <source>
        <dbReference type="Proteomes" id="UP000005239"/>
    </source>
</evidence>
<accession>A0A2A6CD87</accession>
<accession>A0A8R1YZF2</accession>
<dbReference type="InterPro" id="IPR019425">
    <property type="entry name" value="7TM_GPCR_serpentine_rcpt_Srt"/>
</dbReference>
<dbReference type="OrthoDB" id="5849708at2759"/>
<dbReference type="PANTHER" id="PTHR23021:SF11">
    <property type="entry name" value="SERPENTINE RECEPTOR, CLASS T"/>
    <property type="match status" value="1"/>
</dbReference>
<organism evidence="1 2">
    <name type="scientific">Pristionchus pacificus</name>
    <name type="common">Parasitic nematode worm</name>
    <dbReference type="NCBI Taxonomy" id="54126"/>
    <lineage>
        <taxon>Eukaryota</taxon>
        <taxon>Metazoa</taxon>
        <taxon>Ecdysozoa</taxon>
        <taxon>Nematoda</taxon>
        <taxon>Chromadorea</taxon>
        <taxon>Rhabditida</taxon>
        <taxon>Rhabditina</taxon>
        <taxon>Diplogasteromorpha</taxon>
        <taxon>Diplogasteroidea</taxon>
        <taxon>Neodiplogasteridae</taxon>
        <taxon>Pristionchus</taxon>
    </lineage>
</organism>
<dbReference type="Pfam" id="PF10321">
    <property type="entry name" value="7TM_GPCR_Srt"/>
    <property type="match status" value="2"/>
</dbReference>
<proteinExistence type="predicted"/>
<reference evidence="1" key="2">
    <citation type="submission" date="2022-06" db="UniProtKB">
        <authorList>
            <consortium name="EnsemblMetazoa"/>
        </authorList>
    </citation>
    <scope>IDENTIFICATION</scope>
    <source>
        <strain evidence="1">PS312</strain>
    </source>
</reference>
<name>A0A2A6CD87_PRIPA</name>
<sequence length="272" mass="29899">MSAIEIRFATATMSAPEYNCSAHTPEEWTELHGSPRILLGVWSIIFATACQVLYVPSIRVFNRDRRLTCYKIMHVLAIADLGGITCVGTLFGYAMIRGYVFCSNTTLALVLGYPEGWPSSLCLMASTAYAALAMLFTRPVLLNSIVQTLPFDPLIPGHTMKEYPNTLAITHDLVVFFSVPTLYLLLCTIVRSTSVGNGMQHLPSISTATQVMQAKIFTQATIICCANAGVASALLKQSGTPCVIYVILNRSVRKEFWMMIGVEAQKTKKVDR</sequence>
<reference evidence="2" key="1">
    <citation type="journal article" date="2008" name="Nat. Genet.">
        <title>The Pristionchus pacificus genome provides a unique perspective on nematode lifestyle and parasitism.</title>
        <authorList>
            <person name="Dieterich C."/>
            <person name="Clifton S.W."/>
            <person name="Schuster L.N."/>
            <person name="Chinwalla A."/>
            <person name="Delehaunty K."/>
            <person name="Dinkelacker I."/>
            <person name="Fulton L."/>
            <person name="Fulton R."/>
            <person name="Godfrey J."/>
            <person name="Minx P."/>
            <person name="Mitreva M."/>
            <person name="Roeseler W."/>
            <person name="Tian H."/>
            <person name="Witte H."/>
            <person name="Yang S.P."/>
            <person name="Wilson R.K."/>
            <person name="Sommer R.J."/>
        </authorList>
    </citation>
    <scope>NUCLEOTIDE SEQUENCE [LARGE SCALE GENOMIC DNA]</scope>
    <source>
        <strain evidence="2">PS312</strain>
    </source>
</reference>
<dbReference type="SUPFAM" id="SSF81321">
    <property type="entry name" value="Family A G protein-coupled receptor-like"/>
    <property type="match status" value="1"/>
</dbReference>
<dbReference type="AlphaFoldDB" id="A0A2A6CD87"/>
<evidence type="ECO:0000313" key="1">
    <source>
        <dbReference type="EnsemblMetazoa" id="PPA43179.1"/>
    </source>
</evidence>
<keyword evidence="2" id="KW-1185">Reference proteome</keyword>
<protein>
    <submittedName>
        <fullName evidence="1">G protein-coupled receptor</fullName>
    </submittedName>
</protein>